<name>A0A1J5IME7_9BACT</name>
<dbReference type="Gene3D" id="3.40.50.720">
    <property type="entry name" value="NAD(P)-binding Rossmann-like Domain"/>
    <property type="match status" value="1"/>
</dbReference>
<dbReference type="PANTHER" id="PTHR10491:SF4">
    <property type="entry name" value="METHIONINE ADENOSYLTRANSFERASE 2 SUBUNIT BETA"/>
    <property type="match status" value="1"/>
</dbReference>
<protein>
    <recommendedName>
        <fullName evidence="2">dTDP-4-dehydrorhamnose reductase</fullName>
        <ecNumber evidence="2">1.1.1.133</ecNumber>
    </recommendedName>
</protein>
<dbReference type="PANTHER" id="PTHR10491">
    <property type="entry name" value="DTDP-4-DEHYDRORHAMNOSE REDUCTASE"/>
    <property type="match status" value="1"/>
</dbReference>
<dbReference type="EC" id="1.1.1.133" evidence="2"/>
<comment type="function">
    <text evidence="2">Catalyzes the reduction of dTDP-6-deoxy-L-lyxo-4-hexulose to yield dTDP-L-rhamnose.</text>
</comment>
<dbReference type="GO" id="GO:0008831">
    <property type="term" value="F:dTDP-4-dehydrorhamnose reductase activity"/>
    <property type="evidence" value="ECO:0007669"/>
    <property type="project" value="UniProtKB-EC"/>
</dbReference>
<feature type="domain" description="RmlD-like substrate binding" evidence="3">
    <location>
        <begin position="3"/>
        <end position="273"/>
    </location>
</feature>
<keyword evidence="2" id="KW-0560">Oxidoreductase</keyword>
<evidence type="ECO:0000256" key="1">
    <source>
        <dbReference type="ARBA" id="ARBA00010944"/>
    </source>
</evidence>
<accession>A0A1J5IME7</accession>
<evidence type="ECO:0000313" key="4">
    <source>
        <dbReference type="EMBL" id="OIP97875.1"/>
    </source>
</evidence>
<dbReference type="InterPro" id="IPR005913">
    <property type="entry name" value="dTDP_dehydrorham_reduct"/>
</dbReference>
<dbReference type="SUPFAM" id="SSF51735">
    <property type="entry name" value="NAD(P)-binding Rossmann-fold domains"/>
    <property type="match status" value="1"/>
</dbReference>
<dbReference type="STRING" id="1817892.AUK40_02360"/>
<organism evidence="4 5">
    <name type="scientific">Candidatus Wirthbacteria bacterium CG2_30_54_11</name>
    <dbReference type="NCBI Taxonomy" id="1817892"/>
    <lineage>
        <taxon>Bacteria</taxon>
        <taxon>Candidatus Wirthbacteria</taxon>
    </lineage>
</organism>
<sequence>MESILITGSNGVLGTKLIQAAIGNFDVIATDLQAAPLNACLGSFTYASMDVTDEHQVEGIFQKFSPAIVIHAGAYTDVDGAEKNRDLCYSINVTGTQNVAKACKGKLVYISTDYVFDGTAGPYGEEDPIHTLGWYGETKYQGEQVVLNYTEKALICRTSTLYGFAPHITRYNFVGWLIRQLEQCKPVKVATDQYVNHTAADDLARVLLDLLAFGLDGVFHAAGEDRLSRFEFALRVADFFNFDRSLILPVTCAELGWTALRPLQGGLLMDKLHGYAHMMDTSRQLEVIKKTFPWSDPIA</sequence>
<dbReference type="Proteomes" id="UP000183245">
    <property type="component" value="Unassembled WGS sequence"/>
</dbReference>
<dbReference type="EMBL" id="MNZT01000044">
    <property type="protein sequence ID" value="OIP97875.1"/>
    <property type="molecule type" value="Genomic_DNA"/>
</dbReference>
<dbReference type="GO" id="GO:0019305">
    <property type="term" value="P:dTDP-rhamnose biosynthetic process"/>
    <property type="evidence" value="ECO:0007669"/>
    <property type="project" value="UniProtKB-UniPathway"/>
</dbReference>
<dbReference type="AlphaFoldDB" id="A0A1J5IME7"/>
<comment type="caution">
    <text evidence="4">The sequence shown here is derived from an EMBL/GenBank/DDBJ whole genome shotgun (WGS) entry which is preliminary data.</text>
</comment>
<evidence type="ECO:0000259" key="3">
    <source>
        <dbReference type="Pfam" id="PF04321"/>
    </source>
</evidence>
<dbReference type="InterPro" id="IPR029903">
    <property type="entry name" value="RmlD-like-bd"/>
</dbReference>
<evidence type="ECO:0000256" key="2">
    <source>
        <dbReference type="RuleBase" id="RU364082"/>
    </source>
</evidence>
<dbReference type="Pfam" id="PF04321">
    <property type="entry name" value="RmlD_sub_bind"/>
    <property type="match status" value="1"/>
</dbReference>
<dbReference type="InterPro" id="IPR036291">
    <property type="entry name" value="NAD(P)-bd_dom_sf"/>
</dbReference>
<reference evidence="4 5" key="1">
    <citation type="journal article" date="2016" name="Environ. Microbiol.">
        <title>Genomic resolution of a cold subsurface aquifer community provides metabolic insights for novel microbes adapted to high CO concentrations.</title>
        <authorList>
            <person name="Probst A.J."/>
            <person name="Castelle C.J."/>
            <person name="Singh A."/>
            <person name="Brown C.T."/>
            <person name="Anantharaman K."/>
            <person name="Sharon I."/>
            <person name="Hug L.A."/>
            <person name="Burstein D."/>
            <person name="Emerson J.B."/>
            <person name="Thomas B.C."/>
            <person name="Banfield J.F."/>
        </authorList>
    </citation>
    <scope>NUCLEOTIDE SEQUENCE [LARGE SCALE GENOMIC DNA]</scope>
    <source>
        <strain evidence="4">CG2_30_54_11</strain>
    </source>
</reference>
<dbReference type="NCBIfam" id="TIGR01214">
    <property type="entry name" value="rmlD"/>
    <property type="match status" value="1"/>
</dbReference>
<dbReference type="UniPathway" id="UPA00124"/>
<comment type="similarity">
    <text evidence="1 2">Belongs to the dTDP-4-dehydrorhamnose reductase family.</text>
</comment>
<comment type="pathway">
    <text evidence="2">Carbohydrate biosynthesis; dTDP-L-rhamnose biosynthesis.</text>
</comment>
<gene>
    <name evidence="4" type="ORF">AUK40_02360</name>
</gene>
<dbReference type="CDD" id="cd05254">
    <property type="entry name" value="dTDP_HR_like_SDR_e"/>
    <property type="match status" value="1"/>
</dbReference>
<keyword evidence="2" id="KW-0521">NADP</keyword>
<evidence type="ECO:0000313" key="5">
    <source>
        <dbReference type="Proteomes" id="UP000183245"/>
    </source>
</evidence>
<proteinExistence type="inferred from homology"/>